<dbReference type="Proteomes" id="UP000626844">
    <property type="component" value="Unassembled WGS sequence"/>
</dbReference>
<evidence type="ECO:0008006" key="3">
    <source>
        <dbReference type="Google" id="ProtNLM"/>
    </source>
</evidence>
<dbReference type="EMBL" id="JACXAI010000017">
    <property type="protein sequence ID" value="MBD1381346.1"/>
    <property type="molecule type" value="Genomic_DNA"/>
</dbReference>
<reference evidence="1" key="1">
    <citation type="submission" date="2020-09" db="EMBL/GenBank/DDBJ databases">
        <title>A novel bacterium of genus Bacillus, isolated from South China Sea.</title>
        <authorList>
            <person name="Huang H."/>
            <person name="Mo K."/>
            <person name="Hu Y."/>
        </authorList>
    </citation>
    <scope>NUCLEOTIDE SEQUENCE</scope>
    <source>
        <strain evidence="1">IB182487</strain>
    </source>
</reference>
<gene>
    <name evidence="1" type="ORF">IC621_13985</name>
</gene>
<proteinExistence type="predicted"/>
<protein>
    <recommendedName>
        <fullName evidence="3">C1q domain-containing protein</fullName>
    </recommendedName>
</protein>
<sequence length="149" mass="16161">MGIILTPAYGYAVRTNTTNMAFIINSPVLFDTAGPLNDVDFEATGLRVQRSGVYHVQYTTSSFQSDSAGGSAAFVYLRVRVNGTPVAIQYQSRLELEPQSPGNNVIQHVIPQHGSLIVELDAGDLVEVVPDATNNSAYQTTYLQVIQIL</sequence>
<keyword evidence="2" id="KW-1185">Reference proteome</keyword>
<dbReference type="AlphaFoldDB" id="A0A926RXV0"/>
<dbReference type="RefSeq" id="WP_191158941.1">
    <property type="nucleotide sequence ID" value="NZ_JACXAI010000017.1"/>
</dbReference>
<accession>A0A926RXV0</accession>
<comment type="caution">
    <text evidence="1">The sequence shown here is derived from an EMBL/GenBank/DDBJ whole genome shotgun (WGS) entry which is preliminary data.</text>
</comment>
<evidence type="ECO:0000313" key="1">
    <source>
        <dbReference type="EMBL" id="MBD1381346.1"/>
    </source>
</evidence>
<dbReference type="InterPro" id="IPR008983">
    <property type="entry name" value="Tumour_necrosis_fac-like_dom"/>
</dbReference>
<organism evidence="1 2">
    <name type="scientific">Metabacillus arenae</name>
    <dbReference type="NCBI Taxonomy" id="2771434"/>
    <lineage>
        <taxon>Bacteria</taxon>
        <taxon>Bacillati</taxon>
        <taxon>Bacillota</taxon>
        <taxon>Bacilli</taxon>
        <taxon>Bacillales</taxon>
        <taxon>Bacillaceae</taxon>
        <taxon>Metabacillus</taxon>
    </lineage>
</organism>
<evidence type="ECO:0000313" key="2">
    <source>
        <dbReference type="Proteomes" id="UP000626844"/>
    </source>
</evidence>
<name>A0A926RXV0_9BACI</name>
<dbReference type="Gene3D" id="2.60.120.40">
    <property type="match status" value="1"/>
</dbReference>